<protein>
    <recommendedName>
        <fullName evidence="3">Cyclase</fullName>
    </recommendedName>
</protein>
<evidence type="ECO:0000313" key="1">
    <source>
        <dbReference type="EMBL" id="GLV60378.1"/>
    </source>
</evidence>
<keyword evidence="2" id="KW-1185">Reference proteome</keyword>
<dbReference type="InterPro" id="IPR037175">
    <property type="entry name" value="KFase_sf"/>
</dbReference>
<evidence type="ECO:0008006" key="3">
    <source>
        <dbReference type="Google" id="ProtNLM"/>
    </source>
</evidence>
<reference evidence="1 2" key="1">
    <citation type="submission" date="2023-02" db="EMBL/GenBank/DDBJ databases">
        <title>Dictyobacter halimunensis sp. nov., a new member of the class Ktedonobacteria from forest soil in a geothermal area.</title>
        <authorList>
            <person name="Rachmania M.K."/>
            <person name="Ningsih F."/>
            <person name="Sakai Y."/>
            <person name="Yabe S."/>
            <person name="Yokota A."/>
            <person name="Sjamsuridzal W."/>
        </authorList>
    </citation>
    <scope>NUCLEOTIDE SEQUENCE [LARGE SCALE GENOMIC DNA]</scope>
    <source>
        <strain evidence="1 2">S3.2.2.5</strain>
    </source>
</reference>
<evidence type="ECO:0000313" key="2">
    <source>
        <dbReference type="Proteomes" id="UP001344906"/>
    </source>
</evidence>
<comment type="caution">
    <text evidence="1">The sequence shown here is derived from an EMBL/GenBank/DDBJ whole genome shotgun (WGS) entry which is preliminary data.</text>
</comment>
<accession>A0ABQ6G1H9</accession>
<dbReference type="Gene3D" id="3.50.30.50">
    <property type="entry name" value="Putative cyclase"/>
    <property type="match status" value="1"/>
</dbReference>
<dbReference type="Proteomes" id="UP001344906">
    <property type="component" value="Unassembled WGS sequence"/>
</dbReference>
<proteinExistence type="predicted"/>
<dbReference type="SUPFAM" id="SSF102198">
    <property type="entry name" value="Putative cyclase"/>
    <property type="match status" value="1"/>
</dbReference>
<organism evidence="1 2">
    <name type="scientific">Dictyobacter halimunensis</name>
    <dbReference type="NCBI Taxonomy" id="3026934"/>
    <lineage>
        <taxon>Bacteria</taxon>
        <taxon>Bacillati</taxon>
        <taxon>Chloroflexota</taxon>
        <taxon>Ktedonobacteria</taxon>
        <taxon>Ktedonobacterales</taxon>
        <taxon>Dictyobacteraceae</taxon>
        <taxon>Dictyobacter</taxon>
    </lineage>
</organism>
<dbReference type="EMBL" id="BSRI01000002">
    <property type="protein sequence ID" value="GLV60378.1"/>
    <property type="molecule type" value="Genomic_DNA"/>
</dbReference>
<dbReference type="RefSeq" id="WP_338257430.1">
    <property type="nucleotide sequence ID" value="NZ_BSRI01000002.1"/>
</dbReference>
<gene>
    <name evidence="1" type="ORF">KDH_71980</name>
</gene>
<dbReference type="InterPro" id="IPR007325">
    <property type="entry name" value="KFase/CYL"/>
</dbReference>
<sequence length="303" mass="33871">MDKRVQFDFVIEFTNGGGVQGQGFRLDIEGDDISDQELADAIVKDMRLLMVGRVSISNKQILTEPHKRAITQPLAPTAPRYVDLSHTIESGLITYKGLPAPLICDYLSREESRKQYAPGTTFQIGKIEMVTNTGTYLDCPFHRYEDGKDLSQVGVERLADLEGIVVRADYHTQMALDASFFRDKELRGRAVLVHTGWDAQRKSTKRKRISTCGACPRLLARRSKKQQAECDASHATVPGLFDGAFSCGKQASEGKPQHVLSSFFLLPVLKLKVLGAKTESTSISFTFARDMWEVDESFALLWF</sequence>
<name>A0ABQ6G1H9_9CHLR</name>
<dbReference type="Pfam" id="PF04199">
    <property type="entry name" value="Cyclase"/>
    <property type="match status" value="1"/>
</dbReference>